<proteinExistence type="predicted"/>
<name>A0AC34GJV9_9BILA</name>
<dbReference type="WBParaSite" id="ES5_v2.g29883.t1">
    <property type="protein sequence ID" value="ES5_v2.g29883.t1"/>
    <property type="gene ID" value="ES5_v2.g29883"/>
</dbReference>
<reference evidence="2" key="1">
    <citation type="submission" date="2022-11" db="UniProtKB">
        <authorList>
            <consortium name="WormBaseParasite"/>
        </authorList>
    </citation>
    <scope>IDENTIFICATION</scope>
</reference>
<sequence length="225" mass="25698">GASDSEVAKKIDEFIAALTDEAKKAKAEEYKADCKKIWGVQARKRRTHDHGNHDLEDYFKNHYSWLSDEQKEELRQMKKDGKKDDIWTKALEFYDAATGETKEKAKELMQGGCRELIRVIVGNEKADELTAMKESGASMKDMDAKLQEYVGGVTEDYKKNLSATYGPGCRQIFGVGSRKRRDHHHGHKLEDYLKTHLSWLTTEQGEKLKTMKADGKTPSELQKKV</sequence>
<dbReference type="Proteomes" id="UP000887579">
    <property type="component" value="Unplaced"/>
</dbReference>
<evidence type="ECO:0000313" key="2">
    <source>
        <dbReference type="WBParaSite" id="ES5_v2.g29883.t1"/>
    </source>
</evidence>
<protein>
    <submittedName>
        <fullName evidence="2">Polyprotein allergen nematode domain-containing protein</fullName>
    </submittedName>
</protein>
<evidence type="ECO:0000313" key="1">
    <source>
        <dbReference type="Proteomes" id="UP000887579"/>
    </source>
</evidence>
<organism evidence="1 2">
    <name type="scientific">Panagrolaimus sp. ES5</name>
    <dbReference type="NCBI Taxonomy" id="591445"/>
    <lineage>
        <taxon>Eukaryota</taxon>
        <taxon>Metazoa</taxon>
        <taxon>Ecdysozoa</taxon>
        <taxon>Nematoda</taxon>
        <taxon>Chromadorea</taxon>
        <taxon>Rhabditida</taxon>
        <taxon>Tylenchina</taxon>
        <taxon>Panagrolaimomorpha</taxon>
        <taxon>Panagrolaimoidea</taxon>
        <taxon>Panagrolaimidae</taxon>
        <taxon>Panagrolaimus</taxon>
    </lineage>
</organism>
<accession>A0AC34GJV9</accession>